<evidence type="ECO:0000313" key="2">
    <source>
        <dbReference type="EMBL" id="WOH37237.1"/>
    </source>
</evidence>
<dbReference type="Proteomes" id="UP001301442">
    <property type="component" value="Chromosome"/>
</dbReference>
<keyword evidence="3" id="KW-1185">Reference proteome</keyword>
<sequence>MKFTKLSIIALLIGISPATFASQYKFVASDDHPLTKVCVAAVQDNLLRYTRTVKNNGFTYQVIANHLKCNEQNIADFAYSYNSLRTAKFINAYKKNPVSFTEIAQYVPADKAQDIVVIKVSSR</sequence>
<dbReference type="RefSeq" id="WP_348396028.1">
    <property type="nucleotide sequence ID" value="NZ_CP136600.1"/>
</dbReference>
<dbReference type="EMBL" id="CP136600">
    <property type="protein sequence ID" value="WOH37237.1"/>
    <property type="molecule type" value="Genomic_DNA"/>
</dbReference>
<name>A0ABZ0GNT2_9GAMM</name>
<protein>
    <submittedName>
        <fullName evidence="2">DUF3718 domain-containing protein</fullName>
    </submittedName>
</protein>
<dbReference type="Pfam" id="PF12514">
    <property type="entry name" value="DUF3718"/>
    <property type="match status" value="1"/>
</dbReference>
<accession>A0ABZ0GNT2</accession>
<dbReference type="InterPro" id="IPR022193">
    <property type="entry name" value="DUF3718"/>
</dbReference>
<evidence type="ECO:0000256" key="1">
    <source>
        <dbReference type="SAM" id="SignalP"/>
    </source>
</evidence>
<reference evidence="2 3" key="1">
    <citation type="submission" date="2023-09" db="EMBL/GenBank/DDBJ databases">
        <authorList>
            <person name="Qi X."/>
        </authorList>
    </citation>
    <scope>NUCLEOTIDE SEQUENCE [LARGE SCALE GENOMIC DNA]</scope>
    <source>
        <strain evidence="2 3">S1-1</strain>
    </source>
</reference>
<keyword evidence="1" id="KW-0732">Signal</keyword>
<feature type="chain" id="PRO_5047313907" evidence="1">
    <location>
        <begin position="22"/>
        <end position="123"/>
    </location>
</feature>
<feature type="signal peptide" evidence="1">
    <location>
        <begin position="1"/>
        <end position="21"/>
    </location>
</feature>
<organism evidence="2 3">
    <name type="scientific">Thalassotalea fonticola</name>
    <dbReference type="NCBI Taxonomy" id="3065649"/>
    <lineage>
        <taxon>Bacteria</taxon>
        <taxon>Pseudomonadati</taxon>
        <taxon>Pseudomonadota</taxon>
        <taxon>Gammaproteobacteria</taxon>
        <taxon>Alteromonadales</taxon>
        <taxon>Colwelliaceae</taxon>
        <taxon>Thalassotalea</taxon>
    </lineage>
</organism>
<proteinExistence type="predicted"/>
<gene>
    <name evidence="2" type="ORF">RI844_18015</name>
</gene>
<evidence type="ECO:0000313" key="3">
    <source>
        <dbReference type="Proteomes" id="UP001301442"/>
    </source>
</evidence>